<organism evidence="2 3">
    <name type="scientific">Pantoea piersonii</name>
    <dbReference type="NCBI Taxonomy" id="2364647"/>
    <lineage>
        <taxon>Bacteria</taxon>
        <taxon>Pseudomonadati</taxon>
        <taxon>Pseudomonadota</taxon>
        <taxon>Gammaproteobacteria</taxon>
        <taxon>Enterobacterales</taxon>
        <taxon>Erwiniaceae</taxon>
        <taxon>Pantoea</taxon>
    </lineage>
</organism>
<dbReference type="EMBL" id="CP104758">
    <property type="protein sequence ID" value="WBG90202.1"/>
    <property type="molecule type" value="Genomic_DNA"/>
</dbReference>
<evidence type="ECO:0000313" key="3">
    <source>
        <dbReference type="Proteomes" id="UP001211544"/>
    </source>
</evidence>
<gene>
    <name evidence="2" type="ORF">N5580_14035</name>
</gene>
<protein>
    <submittedName>
        <fullName evidence="2">I78 family peptidase inhibitor</fullName>
    </submittedName>
</protein>
<dbReference type="InterPro" id="IPR021719">
    <property type="entry name" value="Prot_inh_I78"/>
</dbReference>
<dbReference type="Proteomes" id="UP001211544">
    <property type="component" value="Chromosome"/>
</dbReference>
<feature type="signal peptide" evidence="1">
    <location>
        <begin position="1"/>
        <end position="21"/>
    </location>
</feature>
<keyword evidence="3" id="KW-1185">Reference proteome</keyword>
<proteinExistence type="predicted"/>
<dbReference type="Gene3D" id="3.30.10.10">
    <property type="entry name" value="Trypsin Inhibitor V, subunit A"/>
    <property type="match status" value="1"/>
</dbReference>
<dbReference type="AlphaFoldDB" id="A0AAJ5U995"/>
<dbReference type="RefSeq" id="WP_269949419.1">
    <property type="nucleotide sequence ID" value="NZ_CP104758.1"/>
</dbReference>
<name>A0AAJ5U995_9GAMM</name>
<dbReference type="Pfam" id="PF11720">
    <property type="entry name" value="Inhibitor_I78"/>
    <property type="match status" value="1"/>
</dbReference>
<feature type="chain" id="PRO_5042593594" evidence="1">
    <location>
        <begin position="22"/>
        <end position="98"/>
    </location>
</feature>
<evidence type="ECO:0000313" key="2">
    <source>
        <dbReference type="EMBL" id="WBG90202.1"/>
    </source>
</evidence>
<keyword evidence="1" id="KW-0732">Signal</keyword>
<dbReference type="KEGG" id="kpie:N5580_14035"/>
<accession>A0AAJ5U995</accession>
<dbReference type="PROSITE" id="PS51257">
    <property type="entry name" value="PROKAR_LIPOPROTEIN"/>
    <property type="match status" value="1"/>
</dbReference>
<evidence type="ECO:0000256" key="1">
    <source>
        <dbReference type="SAM" id="SignalP"/>
    </source>
</evidence>
<sequence length="98" mass="10556">MKYYGKALLALGMLALTACQSGSRPDQTASGADAESDTCGASQYQNYRGKPLSAVNSLRFDTPVRAIPWNSAVTMDFNLHRLNFLADKSGTISQVYCG</sequence>
<reference evidence="2 3" key="1">
    <citation type="journal article" date="2022" name="J Glob Antimicrob Resist">
        <title>First complete genome of a multidrug resistant strain of the novel human pathogen Kalamiella piersonii (GABEKP28) identified in human saliva.</title>
        <authorList>
            <person name="McDonagh F."/>
            <person name="Singh N.K."/>
            <person name="Venkateswaran K."/>
            <person name="Lonappan A.M."/>
            <person name="Hallahan B."/>
            <person name="Tuohy A."/>
            <person name="Burke L."/>
            <person name="Kovarova A."/>
            <person name="Miliotis G."/>
        </authorList>
    </citation>
    <scope>NUCLEOTIDE SEQUENCE [LARGE SCALE GENOMIC DNA]</scope>
    <source>
        <strain evidence="2 3">GABEKP28</strain>
    </source>
</reference>